<dbReference type="InterPro" id="IPR019734">
    <property type="entry name" value="TPR_rpt"/>
</dbReference>
<gene>
    <name evidence="3" type="ORF">ACFQ2J_11770</name>
</gene>
<dbReference type="PROSITE" id="PS50943">
    <property type="entry name" value="HTH_CROC1"/>
    <property type="match status" value="1"/>
</dbReference>
<dbReference type="SUPFAM" id="SSF81901">
    <property type="entry name" value="HCP-like"/>
    <property type="match status" value="1"/>
</dbReference>
<dbReference type="SUPFAM" id="SSF48452">
    <property type="entry name" value="TPR-like"/>
    <property type="match status" value="1"/>
</dbReference>
<dbReference type="Proteomes" id="UP001596990">
    <property type="component" value="Unassembled WGS sequence"/>
</dbReference>
<keyword evidence="4" id="KW-1185">Reference proteome</keyword>
<proteinExistence type="predicted"/>
<reference evidence="4" key="1">
    <citation type="journal article" date="2019" name="Int. J. Syst. Evol. Microbiol.">
        <title>The Global Catalogue of Microorganisms (GCM) 10K type strain sequencing project: providing services to taxonomists for standard genome sequencing and annotation.</title>
        <authorList>
            <consortium name="The Broad Institute Genomics Platform"/>
            <consortium name="The Broad Institute Genome Sequencing Center for Infectious Disease"/>
            <person name="Wu L."/>
            <person name="Ma J."/>
        </authorList>
    </citation>
    <scope>NUCLEOTIDE SEQUENCE [LARGE SCALE GENOMIC DNA]</scope>
    <source>
        <strain evidence="4">CCUG 56607</strain>
    </source>
</reference>
<accession>A0ABW3L554</accession>
<dbReference type="Pfam" id="PF13181">
    <property type="entry name" value="TPR_8"/>
    <property type="match status" value="1"/>
</dbReference>
<name>A0ABW3L554_9BACI</name>
<dbReference type="Gene3D" id="1.25.40.10">
    <property type="entry name" value="Tetratricopeptide repeat domain"/>
    <property type="match status" value="1"/>
</dbReference>
<dbReference type="PROSITE" id="PS50005">
    <property type="entry name" value="TPR"/>
    <property type="match status" value="1"/>
</dbReference>
<dbReference type="Gene3D" id="1.10.260.40">
    <property type="entry name" value="lambda repressor-like DNA-binding domains"/>
    <property type="match status" value="1"/>
</dbReference>
<evidence type="ECO:0000256" key="1">
    <source>
        <dbReference type="PROSITE-ProRule" id="PRU00339"/>
    </source>
</evidence>
<protein>
    <submittedName>
        <fullName evidence="3">Helix-turn-helix domain-containing protein</fullName>
    </submittedName>
</protein>
<sequence>MSVKQPEDEFAQQIIRGGTRVLLADKYTKMDYGKLIYLERVNQGLTQKQLSSGICSITYLSKLENQRMNEPNHETLSLLLEKLHIDYQEQASTVTESLIEMELLYKNLISKNEINIKKHHKCLKSLSFDIYPDLAIWFDLLSIRYYVYWKNIQSAEELQKKLSDMINKLDAYQSFYFHYFSGLVHCLKKLFNEGTSYLHEAEELAKKHNFHDPELFYHLALTYSHLNHTSLAIYYSQSAKNQFDQSMNIYRSLDCQVILGINFLRIKRYDNAELVFKDILSVAHSISNTITLGKTFHNLGYLHSEKKNFDEAISYYHKSLKYKDSDTESYYRTVLQLTQVYQQMKEFRKAEIWVEKALKGNVKENDLKIQFQLKKLELQADHHAYYNYIRDIALPYFLKVNNRKSVKHYAEKAALHHEANFHYKKANDYYKMILDQGGDSI</sequence>
<organism evidence="3 4">
    <name type="scientific">Thalassobacillus hwangdonensis</name>
    <dbReference type="NCBI Taxonomy" id="546108"/>
    <lineage>
        <taxon>Bacteria</taxon>
        <taxon>Bacillati</taxon>
        <taxon>Bacillota</taxon>
        <taxon>Bacilli</taxon>
        <taxon>Bacillales</taxon>
        <taxon>Bacillaceae</taxon>
        <taxon>Thalassobacillus</taxon>
    </lineage>
</organism>
<evidence type="ECO:0000313" key="4">
    <source>
        <dbReference type="Proteomes" id="UP001596990"/>
    </source>
</evidence>
<dbReference type="Pfam" id="PF01381">
    <property type="entry name" value="HTH_3"/>
    <property type="match status" value="1"/>
</dbReference>
<feature type="repeat" description="TPR" evidence="1">
    <location>
        <begin position="293"/>
        <end position="326"/>
    </location>
</feature>
<evidence type="ECO:0000259" key="2">
    <source>
        <dbReference type="PROSITE" id="PS50943"/>
    </source>
</evidence>
<dbReference type="SMART" id="SM00530">
    <property type="entry name" value="HTH_XRE"/>
    <property type="match status" value="1"/>
</dbReference>
<keyword evidence="1" id="KW-0802">TPR repeat</keyword>
<dbReference type="RefSeq" id="WP_386060429.1">
    <property type="nucleotide sequence ID" value="NZ_JBHTKL010000005.1"/>
</dbReference>
<dbReference type="InterPro" id="IPR001387">
    <property type="entry name" value="Cro/C1-type_HTH"/>
</dbReference>
<dbReference type="EMBL" id="JBHTKL010000005">
    <property type="protein sequence ID" value="MFD1019853.1"/>
    <property type="molecule type" value="Genomic_DNA"/>
</dbReference>
<dbReference type="CDD" id="cd00093">
    <property type="entry name" value="HTH_XRE"/>
    <property type="match status" value="1"/>
</dbReference>
<dbReference type="SUPFAM" id="SSF47413">
    <property type="entry name" value="lambda repressor-like DNA-binding domains"/>
    <property type="match status" value="1"/>
</dbReference>
<dbReference type="InterPro" id="IPR010982">
    <property type="entry name" value="Lambda_DNA-bd_dom_sf"/>
</dbReference>
<evidence type="ECO:0000313" key="3">
    <source>
        <dbReference type="EMBL" id="MFD1019853.1"/>
    </source>
</evidence>
<dbReference type="InterPro" id="IPR011990">
    <property type="entry name" value="TPR-like_helical_dom_sf"/>
</dbReference>
<dbReference type="SMART" id="SM00028">
    <property type="entry name" value="TPR"/>
    <property type="match status" value="4"/>
</dbReference>
<feature type="domain" description="HTH cro/C1-type" evidence="2">
    <location>
        <begin position="36"/>
        <end position="90"/>
    </location>
</feature>
<comment type="caution">
    <text evidence="3">The sequence shown here is derived from an EMBL/GenBank/DDBJ whole genome shotgun (WGS) entry which is preliminary data.</text>
</comment>